<proteinExistence type="predicted"/>
<keyword evidence="2" id="KW-1185">Reference proteome</keyword>
<evidence type="ECO:0000313" key="2">
    <source>
        <dbReference type="Proteomes" id="UP001266305"/>
    </source>
</evidence>
<dbReference type="InterPro" id="IPR003292">
    <property type="entry name" value="GPCR_2_GLP1_rcpt"/>
</dbReference>
<dbReference type="PRINTS" id="PR01355">
    <property type="entry name" value="GLUCAGNLIKER"/>
</dbReference>
<protein>
    <submittedName>
        <fullName evidence="1">Glucagon-like peptide 1 receptor</fullName>
    </submittedName>
</protein>
<organism evidence="1 2">
    <name type="scientific">Saguinus oedipus</name>
    <name type="common">Cotton-top tamarin</name>
    <name type="synonym">Oedipomidas oedipus</name>
    <dbReference type="NCBI Taxonomy" id="9490"/>
    <lineage>
        <taxon>Eukaryota</taxon>
        <taxon>Metazoa</taxon>
        <taxon>Chordata</taxon>
        <taxon>Craniata</taxon>
        <taxon>Vertebrata</taxon>
        <taxon>Euteleostomi</taxon>
        <taxon>Mammalia</taxon>
        <taxon>Eutheria</taxon>
        <taxon>Euarchontoglires</taxon>
        <taxon>Primates</taxon>
        <taxon>Haplorrhini</taxon>
        <taxon>Platyrrhini</taxon>
        <taxon>Cebidae</taxon>
        <taxon>Callitrichinae</taxon>
        <taxon>Saguinus</taxon>
    </lineage>
</organism>
<reference evidence="1 2" key="1">
    <citation type="submission" date="2023-05" db="EMBL/GenBank/DDBJ databases">
        <title>B98-5 Cell Line De Novo Hybrid Assembly: An Optical Mapping Approach.</title>
        <authorList>
            <person name="Kananen K."/>
            <person name="Auerbach J.A."/>
            <person name="Kautto E."/>
            <person name="Blachly J.S."/>
        </authorList>
    </citation>
    <scope>NUCLEOTIDE SEQUENCE [LARGE SCALE GENOMIC DNA]</scope>
    <source>
        <strain evidence="1">B95-8</strain>
        <tissue evidence="1">Cell line</tissue>
    </source>
</reference>
<name>A0ABQ9VWC6_SAGOE</name>
<dbReference type="Proteomes" id="UP001266305">
    <property type="component" value="Unassembled WGS sequence"/>
</dbReference>
<gene>
    <name evidence="1" type="primary">GLP1R_3</name>
    <name evidence="1" type="ORF">P7K49_007923</name>
</gene>
<evidence type="ECO:0000313" key="1">
    <source>
        <dbReference type="EMBL" id="KAK2113657.1"/>
    </source>
</evidence>
<dbReference type="EMBL" id="JASSZA010000004">
    <property type="protein sequence ID" value="KAK2113657.1"/>
    <property type="molecule type" value="Genomic_DNA"/>
</dbReference>
<accession>A0ABQ9VWC6</accession>
<comment type="caution">
    <text evidence="1">The sequence shown here is derived from an EMBL/GenBank/DDBJ whole genome shotgun (WGS) entry which is preliminary data.</text>
</comment>
<sequence>MVQLEFRKSWERWRLEHLHIQRDSSMKPLKCPTSSLSSGATVGSSVYAATCQISCS</sequence>